<dbReference type="InterPro" id="IPR050768">
    <property type="entry name" value="UPF0353/GerABKA_families"/>
</dbReference>
<keyword evidence="2 5" id="KW-0812">Transmembrane</keyword>
<reference evidence="7" key="1">
    <citation type="submission" date="2019-08" db="EMBL/GenBank/DDBJ databases">
        <authorList>
            <person name="Kucharzyk K."/>
            <person name="Murdoch R.W."/>
            <person name="Higgins S."/>
            <person name="Loffler F."/>
        </authorList>
    </citation>
    <scope>NUCLEOTIDE SEQUENCE</scope>
</reference>
<proteinExistence type="predicted"/>
<comment type="caution">
    <text evidence="7">The sequence shown here is derived from an EMBL/GenBank/DDBJ whole genome shotgun (WGS) entry which is preliminary data.</text>
</comment>
<evidence type="ECO:0000259" key="6">
    <source>
        <dbReference type="PROSITE" id="PS50234"/>
    </source>
</evidence>
<evidence type="ECO:0000256" key="2">
    <source>
        <dbReference type="ARBA" id="ARBA00022692"/>
    </source>
</evidence>
<evidence type="ECO:0000313" key="7">
    <source>
        <dbReference type="EMBL" id="MPL99817.1"/>
    </source>
</evidence>
<dbReference type="PROSITE" id="PS50234">
    <property type="entry name" value="VWFA"/>
    <property type="match status" value="1"/>
</dbReference>
<evidence type="ECO:0000256" key="3">
    <source>
        <dbReference type="ARBA" id="ARBA00022989"/>
    </source>
</evidence>
<dbReference type="AlphaFoldDB" id="A0A644W8G0"/>
<protein>
    <recommendedName>
        <fullName evidence="6">VWFA domain-containing protein</fullName>
    </recommendedName>
</protein>
<keyword evidence="4 5" id="KW-0472">Membrane</keyword>
<dbReference type="InterPro" id="IPR002035">
    <property type="entry name" value="VWF_A"/>
</dbReference>
<keyword evidence="3 5" id="KW-1133">Transmembrane helix</keyword>
<keyword evidence="1" id="KW-1003">Cell membrane</keyword>
<dbReference type="Pfam" id="PF07584">
    <property type="entry name" value="BatA"/>
    <property type="match status" value="1"/>
</dbReference>
<feature type="transmembrane region" description="Helical" evidence="5">
    <location>
        <begin position="59"/>
        <end position="78"/>
    </location>
</feature>
<name>A0A644W8G0_9ZZZZ</name>
<organism evidence="7">
    <name type="scientific">bioreactor metagenome</name>
    <dbReference type="NCBI Taxonomy" id="1076179"/>
    <lineage>
        <taxon>unclassified sequences</taxon>
        <taxon>metagenomes</taxon>
        <taxon>ecological metagenomes</taxon>
    </lineage>
</organism>
<accession>A0A644W8G0</accession>
<dbReference type="SUPFAM" id="SSF53300">
    <property type="entry name" value="vWA-like"/>
    <property type="match status" value="1"/>
</dbReference>
<feature type="domain" description="VWFA" evidence="6">
    <location>
        <begin position="91"/>
        <end position="287"/>
    </location>
</feature>
<dbReference type="EMBL" id="VSSQ01000690">
    <property type="protein sequence ID" value="MPL99817.1"/>
    <property type="molecule type" value="Genomic_DNA"/>
</dbReference>
<evidence type="ECO:0000256" key="1">
    <source>
        <dbReference type="ARBA" id="ARBA00022475"/>
    </source>
</evidence>
<evidence type="ECO:0000256" key="5">
    <source>
        <dbReference type="SAM" id="Phobius"/>
    </source>
</evidence>
<dbReference type="SMART" id="SM00327">
    <property type="entry name" value="VWA"/>
    <property type="match status" value="1"/>
</dbReference>
<dbReference type="Gene3D" id="3.40.50.410">
    <property type="entry name" value="von Willebrand factor, type A domain"/>
    <property type="match status" value="1"/>
</dbReference>
<evidence type="ECO:0000256" key="4">
    <source>
        <dbReference type="ARBA" id="ARBA00023136"/>
    </source>
</evidence>
<feature type="transmembrane region" description="Helical" evidence="5">
    <location>
        <begin position="12"/>
        <end position="28"/>
    </location>
</feature>
<dbReference type="PANTHER" id="PTHR22550">
    <property type="entry name" value="SPORE GERMINATION PROTEIN"/>
    <property type="match status" value="1"/>
</dbReference>
<dbReference type="InterPro" id="IPR024163">
    <property type="entry name" value="Aerotolerance_reg_N"/>
</dbReference>
<feature type="transmembrane region" description="Helical" evidence="5">
    <location>
        <begin position="307"/>
        <end position="325"/>
    </location>
</feature>
<gene>
    <name evidence="7" type="ORF">SDC9_46038</name>
</gene>
<dbReference type="Pfam" id="PF00092">
    <property type="entry name" value="VWA"/>
    <property type="match status" value="1"/>
</dbReference>
<sequence>MFRFAEPEYLYLLLVVPLLTLIFVFYKIRKRKNIAAFGDPSLLKELMPNVSTVRPTVKFVIQMVILTLLVVVLARPQFGTKAEEVKRQGIEVMIALDISNSMMATDVAPNRLAKSKQILSQLIDNMSNDKVGLVVFAGDAFTQLPITADYVSAKMFLSTISPKLIARQGTAIGSAIDLAIKSFNPKSPASKAIILITDGENHEDNAVEAARLAQKEGIVVHVIGMGRPEGAPIPVDGTMSFWKDKEGNVVVSKLNEVMCNDIANAGQGIYVRADNTNAALRAVSNELDQLAKTELTTTTFSNYNEQFQSFAIIALVLLLMDIFILERINKRFSRLKIFDLKEKL</sequence>
<dbReference type="PANTHER" id="PTHR22550:SF5">
    <property type="entry name" value="LEUCINE ZIPPER PROTEIN 4"/>
    <property type="match status" value="1"/>
</dbReference>
<dbReference type="InterPro" id="IPR036465">
    <property type="entry name" value="vWFA_dom_sf"/>
</dbReference>